<dbReference type="Proteomes" id="UP001295684">
    <property type="component" value="Unassembled WGS sequence"/>
</dbReference>
<protein>
    <submittedName>
        <fullName evidence="1">Uncharacterized protein</fullName>
    </submittedName>
</protein>
<comment type="caution">
    <text evidence="1">The sequence shown here is derived from an EMBL/GenBank/DDBJ whole genome shotgun (WGS) entry which is preliminary data.</text>
</comment>
<organism evidence="1 2">
    <name type="scientific">Euplotes crassus</name>
    <dbReference type="NCBI Taxonomy" id="5936"/>
    <lineage>
        <taxon>Eukaryota</taxon>
        <taxon>Sar</taxon>
        <taxon>Alveolata</taxon>
        <taxon>Ciliophora</taxon>
        <taxon>Intramacronucleata</taxon>
        <taxon>Spirotrichea</taxon>
        <taxon>Hypotrichia</taxon>
        <taxon>Euplotida</taxon>
        <taxon>Euplotidae</taxon>
        <taxon>Moneuplotes</taxon>
    </lineage>
</organism>
<dbReference type="EMBL" id="CAMPGE010011800">
    <property type="protein sequence ID" value="CAI2370609.1"/>
    <property type="molecule type" value="Genomic_DNA"/>
</dbReference>
<keyword evidence="2" id="KW-1185">Reference proteome</keyword>
<sequence length="220" mass="25904">MSLTLYFTRDRRESETRYIIQEPFVWKPMQYEDISLLFGKIGNALIECSLNLQISNDISNLAFVRHLISYYTAHCVIGGLSSEPTLCLMELKSTIPSMKQMERYLKTEDITNLHKFELLSIKVVLDIHFHIAKIHDSPPYKNLRKKIIPCMIRFYKRISQAKFSIMISLYRAFAEDSRKRLLEMNSRAYSTPYSFIKELKQKLATYNQINQGGEEHHFYA</sequence>
<evidence type="ECO:0000313" key="1">
    <source>
        <dbReference type="EMBL" id="CAI2370609.1"/>
    </source>
</evidence>
<name>A0AAD1USK4_EUPCR</name>
<reference evidence="1" key="1">
    <citation type="submission" date="2023-07" db="EMBL/GenBank/DDBJ databases">
        <authorList>
            <consortium name="AG Swart"/>
            <person name="Singh M."/>
            <person name="Singh A."/>
            <person name="Seah K."/>
            <person name="Emmerich C."/>
        </authorList>
    </citation>
    <scope>NUCLEOTIDE SEQUENCE</scope>
    <source>
        <strain evidence="1">DP1</strain>
    </source>
</reference>
<gene>
    <name evidence="1" type="ORF">ECRASSUSDP1_LOCUS11926</name>
</gene>
<dbReference type="AlphaFoldDB" id="A0AAD1USK4"/>
<evidence type="ECO:0000313" key="2">
    <source>
        <dbReference type="Proteomes" id="UP001295684"/>
    </source>
</evidence>
<proteinExistence type="predicted"/>
<accession>A0AAD1USK4</accession>